<dbReference type="KEGG" id="lmoi:VV02_10785"/>
<protein>
    <submittedName>
        <fullName evidence="3">Uncharacterized protein</fullName>
    </submittedName>
</protein>
<dbReference type="SUPFAM" id="SSF53271">
    <property type="entry name" value="PRTase-like"/>
    <property type="match status" value="1"/>
</dbReference>
<comment type="similarity">
    <text evidence="1">Belongs to the ComF/GntX family.</text>
</comment>
<evidence type="ECO:0000313" key="3">
    <source>
        <dbReference type="EMBL" id="AKU16235.1"/>
    </source>
</evidence>
<dbReference type="AlphaFoldDB" id="A0A0K1JI30"/>
<dbReference type="InterPro" id="IPR000836">
    <property type="entry name" value="PRTase_dom"/>
</dbReference>
<sequence length="244" mass="25812">MTAAHALLDLVLPRRCAGCDAPGDGWCADCRDEVARRRRGPARPTRPSPAPDGFPPTWAMTTYEDPVRRAIVEHKDSGRADLVPLLAAWWRDAAAGALSGDPHACAALGQAPVFVVPAPSSGSARRQRGRDPWAEVTRAAVAGVSTLSFHRCLTQVRRVADQSGLDAAARWDNLHAAMAVRDPGPLRGAVCLVSDDVLTSGATLTEASRALYAAGARHVCAAVLAATQRRPRTTRGLQAPGRLP</sequence>
<dbReference type="Proteomes" id="UP000066480">
    <property type="component" value="Chromosome"/>
</dbReference>
<organism evidence="3 4">
    <name type="scientific">Luteipulveratus mongoliensis</name>
    <dbReference type="NCBI Taxonomy" id="571913"/>
    <lineage>
        <taxon>Bacteria</taxon>
        <taxon>Bacillati</taxon>
        <taxon>Actinomycetota</taxon>
        <taxon>Actinomycetes</taxon>
        <taxon>Micrococcales</taxon>
        <taxon>Dermacoccaceae</taxon>
        <taxon>Luteipulveratus</taxon>
    </lineage>
</organism>
<dbReference type="PANTHER" id="PTHR47505:SF1">
    <property type="entry name" value="DNA UTILIZATION PROTEIN YHGH"/>
    <property type="match status" value="1"/>
</dbReference>
<reference evidence="3 4" key="1">
    <citation type="submission" date="2015-03" db="EMBL/GenBank/DDBJ databases">
        <title>Luteipulveratus halotolerans sp. nov., a novel actinobacterium (Dermacoccaceae) from Sarawak, Malaysia.</title>
        <authorList>
            <person name="Juboi H."/>
            <person name="Basik A."/>
            <person name="Shamsul S.S."/>
            <person name="Arnold P."/>
            <person name="Schmitt E.K."/>
            <person name="Sanglier J.-J."/>
            <person name="Yeo T."/>
        </authorList>
    </citation>
    <scope>NUCLEOTIDE SEQUENCE [LARGE SCALE GENOMIC DNA]</scope>
    <source>
        <strain evidence="3 4">MN07-A0370</strain>
    </source>
</reference>
<dbReference type="InterPro" id="IPR029057">
    <property type="entry name" value="PRTase-like"/>
</dbReference>
<dbReference type="PANTHER" id="PTHR47505">
    <property type="entry name" value="DNA UTILIZATION PROTEIN YHGH"/>
    <property type="match status" value="1"/>
</dbReference>
<proteinExistence type="inferred from homology"/>
<dbReference type="Gene3D" id="3.40.50.2020">
    <property type="match status" value="1"/>
</dbReference>
<feature type="region of interest" description="Disordered" evidence="2">
    <location>
        <begin position="37"/>
        <end position="58"/>
    </location>
</feature>
<dbReference type="RefSeq" id="WP_157063361.1">
    <property type="nucleotide sequence ID" value="NZ_CP011112.1"/>
</dbReference>
<evidence type="ECO:0000256" key="1">
    <source>
        <dbReference type="ARBA" id="ARBA00008007"/>
    </source>
</evidence>
<evidence type="ECO:0000256" key="2">
    <source>
        <dbReference type="SAM" id="MobiDB-lite"/>
    </source>
</evidence>
<dbReference type="EMBL" id="CP011112">
    <property type="protein sequence ID" value="AKU16235.1"/>
    <property type="molecule type" value="Genomic_DNA"/>
</dbReference>
<dbReference type="STRING" id="571913.VV02_10785"/>
<gene>
    <name evidence="3" type="ORF">VV02_10785</name>
</gene>
<feature type="compositionally biased region" description="Pro residues" evidence="2">
    <location>
        <begin position="44"/>
        <end position="54"/>
    </location>
</feature>
<dbReference type="InterPro" id="IPR051910">
    <property type="entry name" value="ComF/GntX_DNA_util-trans"/>
</dbReference>
<accession>A0A0K1JI30</accession>
<evidence type="ECO:0000313" key="4">
    <source>
        <dbReference type="Proteomes" id="UP000066480"/>
    </source>
</evidence>
<dbReference type="CDD" id="cd06223">
    <property type="entry name" value="PRTases_typeI"/>
    <property type="match status" value="1"/>
</dbReference>
<dbReference type="OrthoDB" id="5242900at2"/>
<name>A0A0K1JI30_9MICO</name>
<keyword evidence="4" id="KW-1185">Reference proteome</keyword>